<dbReference type="AlphaFoldDB" id="A0A382QNA9"/>
<name>A0A382QNA9_9ZZZZ</name>
<proteinExistence type="predicted"/>
<sequence length="28" mass="3235">MSDWKVLMNEAMQLEGNDTIAAFSKFKE</sequence>
<dbReference type="EMBL" id="UINC01115395">
    <property type="protein sequence ID" value="SVC86385.1"/>
    <property type="molecule type" value="Genomic_DNA"/>
</dbReference>
<feature type="non-terminal residue" evidence="1">
    <location>
        <position position="28"/>
    </location>
</feature>
<accession>A0A382QNA9</accession>
<protein>
    <submittedName>
        <fullName evidence="1">Uncharacterized protein</fullName>
    </submittedName>
</protein>
<organism evidence="1">
    <name type="scientific">marine metagenome</name>
    <dbReference type="NCBI Taxonomy" id="408172"/>
    <lineage>
        <taxon>unclassified sequences</taxon>
        <taxon>metagenomes</taxon>
        <taxon>ecological metagenomes</taxon>
    </lineage>
</organism>
<gene>
    <name evidence="1" type="ORF">METZ01_LOCUS339239</name>
</gene>
<reference evidence="1" key="1">
    <citation type="submission" date="2018-05" db="EMBL/GenBank/DDBJ databases">
        <authorList>
            <person name="Lanie J.A."/>
            <person name="Ng W.-L."/>
            <person name="Kazmierczak K.M."/>
            <person name="Andrzejewski T.M."/>
            <person name="Davidsen T.M."/>
            <person name="Wayne K.J."/>
            <person name="Tettelin H."/>
            <person name="Glass J.I."/>
            <person name="Rusch D."/>
            <person name="Podicherti R."/>
            <person name="Tsui H.-C.T."/>
            <person name="Winkler M.E."/>
        </authorList>
    </citation>
    <scope>NUCLEOTIDE SEQUENCE</scope>
</reference>
<evidence type="ECO:0000313" key="1">
    <source>
        <dbReference type="EMBL" id="SVC86385.1"/>
    </source>
</evidence>